<organism evidence="6 7">
    <name type="scientific">Paraburkholderia caledonica</name>
    <dbReference type="NCBI Taxonomy" id="134536"/>
    <lineage>
        <taxon>Bacteria</taxon>
        <taxon>Pseudomonadati</taxon>
        <taxon>Pseudomonadota</taxon>
        <taxon>Betaproteobacteria</taxon>
        <taxon>Burkholderiales</taxon>
        <taxon>Burkholderiaceae</taxon>
        <taxon>Paraburkholderia</taxon>
    </lineage>
</organism>
<name>A0ABU1KT82_9BURK</name>
<keyword evidence="4" id="KW-0233">DNA recombination</keyword>
<comment type="similarity">
    <text evidence="1">Belongs to the 'phage' integrase family.</text>
</comment>
<feature type="domain" description="Tyr recombinase" evidence="5">
    <location>
        <begin position="1"/>
        <end position="184"/>
    </location>
</feature>
<evidence type="ECO:0000256" key="4">
    <source>
        <dbReference type="ARBA" id="ARBA00023172"/>
    </source>
</evidence>
<proteinExistence type="inferred from homology"/>
<dbReference type="InterPro" id="IPR013762">
    <property type="entry name" value="Integrase-like_cat_sf"/>
</dbReference>
<dbReference type="CDD" id="cd00397">
    <property type="entry name" value="DNA_BRE_C"/>
    <property type="match status" value="1"/>
</dbReference>
<accession>A0ABU1KT82</accession>
<reference evidence="6 7" key="1">
    <citation type="submission" date="2023-07" db="EMBL/GenBank/DDBJ databases">
        <title>Sorghum-associated microbial communities from plants grown in Nebraska, USA.</title>
        <authorList>
            <person name="Schachtman D."/>
        </authorList>
    </citation>
    <scope>NUCLEOTIDE SEQUENCE [LARGE SCALE GENOMIC DNA]</scope>
    <source>
        <strain evidence="6 7">DS1039</strain>
    </source>
</reference>
<dbReference type="PROSITE" id="PS51898">
    <property type="entry name" value="TYR_RECOMBINASE"/>
    <property type="match status" value="1"/>
</dbReference>
<dbReference type="InterPro" id="IPR011010">
    <property type="entry name" value="DNA_brk_join_enz"/>
</dbReference>
<keyword evidence="3" id="KW-0238">DNA-binding</keyword>
<dbReference type="PANTHER" id="PTHR30349:SF41">
    <property type="entry name" value="INTEGRASE_RECOMBINASE PROTEIN MJ0367-RELATED"/>
    <property type="match status" value="1"/>
</dbReference>
<evidence type="ECO:0000256" key="2">
    <source>
        <dbReference type="ARBA" id="ARBA00022908"/>
    </source>
</evidence>
<dbReference type="InterPro" id="IPR050090">
    <property type="entry name" value="Tyrosine_recombinase_XerCD"/>
</dbReference>
<dbReference type="Gene3D" id="1.10.443.10">
    <property type="entry name" value="Intergrase catalytic core"/>
    <property type="match status" value="1"/>
</dbReference>
<dbReference type="InterPro" id="IPR002104">
    <property type="entry name" value="Integrase_catalytic"/>
</dbReference>
<dbReference type="Pfam" id="PF00589">
    <property type="entry name" value="Phage_integrase"/>
    <property type="match status" value="1"/>
</dbReference>
<dbReference type="EMBL" id="JAVDQN010000001">
    <property type="protein sequence ID" value="MDR6374166.1"/>
    <property type="molecule type" value="Genomic_DNA"/>
</dbReference>
<sequence length="186" mass="20630">MSGLRRLITIAKAGKQGLRDAAIVNVSYRLGFRAKEMAGLRISDVMDDQLQLRDECRLSGKVTKGGKPRVAYLSNSHLRSALLDYLQWRQAREGILFNRDAALFKSQKGSGFSPNTMQQLLARLHDSAGIQGGRSHSGRRWFATELISKGIDLKSVSVLMGHSSVSMTARYAEDNPQRLRKIAADL</sequence>
<evidence type="ECO:0000259" key="5">
    <source>
        <dbReference type="PROSITE" id="PS51898"/>
    </source>
</evidence>
<evidence type="ECO:0000256" key="1">
    <source>
        <dbReference type="ARBA" id="ARBA00008857"/>
    </source>
</evidence>
<gene>
    <name evidence="6" type="ORF">J2776_000842</name>
</gene>
<keyword evidence="2" id="KW-0229">DNA integration</keyword>
<dbReference type="Proteomes" id="UP001185254">
    <property type="component" value="Unassembled WGS sequence"/>
</dbReference>
<dbReference type="PANTHER" id="PTHR30349">
    <property type="entry name" value="PHAGE INTEGRASE-RELATED"/>
    <property type="match status" value="1"/>
</dbReference>
<keyword evidence="7" id="KW-1185">Reference proteome</keyword>
<evidence type="ECO:0000313" key="6">
    <source>
        <dbReference type="EMBL" id="MDR6374166.1"/>
    </source>
</evidence>
<evidence type="ECO:0000313" key="7">
    <source>
        <dbReference type="Proteomes" id="UP001185254"/>
    </source>
</evidence>
<protein>
    <submittedName>
        <fullName evidence="6">Integrase/recombinase XerD</fullName>
    </submittedName>
</protein>
<dbReference type="RefSeq" id="WP_310065452.1">
    <property type="nucleotide sequence ID" value="NZ_JAVDQN010000001.1"/>
</dbReference>
<evidence type="ECO:0000256" key="3">
    <source>
        <dbReference type="ARBA" id="ARBA00023125"/>
    </source>
</evidence>
<dbReference type="SUPFAM" id="SSF56349">
    <property type="entry name" value="DNA breaking-rejoining enzymes"/>
    <property type="match status" value="1"/>
</dbReference>
<comment type="caution">
    <text evidence="6">The sequence shown here is derived from an EMBL/GenBank/DDBJ whole genome shotgun (WGS) entry which is preliminary data.</text>
</comment>